<dbReference type="Pfam" id="PF02801">
    <property type="entry name" value="Ketoacyl-synt_C"/>
    <property type="match status" value="1"/>
</dbReference>
<evidence type="ECO:0000256" key="1">
    <source>
        <dbReference type="ARBA" id="ARBA00022450"/>
    </source>
</evidence>
<dbReference type="InterPro" id="IPR020841">
    <property type="entry name" value="PKS_Beta-ketoAc_synthase_dom"/>
</dbReference>
<dbReference type="GO" id="GO:0006633">
    <property type="term" value="P:fatty acid biosynthetic process"/>
    <property type="evidence" value="ECO:0007669"/>
    <property type="project" value="InterPro"/>
</dbReference>
<evidence type="ECO:0000313" key="7">
    <source>
        <dbReference type="EMBL" id="GIJ55035.1"/>
    </source>
</evidence>
<dbReference type="PROSITE" id="PS00606">
    <property type="entry name" value="KS3_1"/>
    <property type="match status" value="1"/>
</dbReference>
<dbReference type="InterPro" id="IPR052568">
    <property type="entry name" value="PKS-FAS_Synthase"/>
</dbReference>
<dbReference type="InterPro" id="IPR009081">
    <property type="entry name" value="PP-bd_ACP"/>
</dbReference>
<dbReference type="SMART" id="SM00825">
    <property type="entry name" value="PKS_KS"/>
    <property type="match status" value="1"/>
</dbReference>
<dbReference type="PANTHER" id="PTHR43074:SF1">
    <property type="entry name" value="BETA-KETOACYL SYNTHASE FAMILY PROTEIN-RELATED"/>
    <property type="match status" value="1"/>
</dbReference>
<feature type="region of interest" description="Disordered" evidence="4">
    <location>
        <begin position="1707"/>
        <end position="1732"/>
    </location>
</feature>
<dbReference type="InterPro" id="IPR016036">
    <property type="entry name" value="Malonyl_transacylase_ACP-bd"/>
</dbReference>
<evidence type="ECO:0000259" key="5">
    <source>
        <dbReference type="PROSITE" id="PS50075"/>
    </source>
</evidence>
<organism evidence="7 8">
    <name type="scientific">Virgisporangium aurantiacum</name>
    <dbReference type="NCBI Taxonomy" id="175570"/>
    <lineage>
        <taxon>Bacteria</taxon>
        <taxon>Bacillati</taxon>
        <taxon>Actinomycetota</taxon>
        <taxon>Actinomycetes</taxon>
        <taxon>Micromonosporales</taxon>
        <taxon>Micromonosporaceae</taxon>
        <taxon>Virgisporangium</taxon>
    </lineage>
</organism>
<feature type="compositionally biased region" description="Polar residues" evidence="4">
    <location>
        <begin position="1708"/>
        <end position="1720"/>
    </location>
</feature>
<dbReference type="CDD" id="cd00833">
    <property type="entry name" value="PKS"/>
    <property type="match status" value="1"/>
</dbReference>
<protein>
    <submittedName>
        <fullName evidence="7">Polyketide synthase</fullName>
    </submittedName>
</protein>
<accession>A0A8J3Z4A9</accession>
<proteinExistence type="predicted"/>
<gene>
    <name evidence="7" type="ORF">Vau01_025510</name>
</gene>
<dbReference type="Proteomes" id="UP000612585">
    <property type="component" value="Unassembled WGS sequence"/>
</dbReference>
<evidence type="ECO:0000259" key="6">
    <source>
        <dbReference type="PROSITE" id="PS52004"/>
    </source>
</evidence>
<dbReference type="Pfam" id="PF03060">
    <property type="entry name" value="NMO"/>
    <property type="match status" value="2"/>
</dbReference>
<dbReference type="SUPFAM" id="SSF51412">
    <property type="entry name" value="Inosine monophosphate dehydrogenase (IMPDH)"/>
    <property type="match status" value="2"/>
</dbReference>
<comment type="caution">
    <text evidence="7">The sequence shown here is derived from an EMBL/GenBank/DDBJ whole genome shotgun (WGS) entry which is preliminary data.</text>
</comment>
<feature type="domain" description="Ketosynthase family 3 (KS3)" evidence="6">
    <location>
        <begin position="636"/>
        <end position="1078"/>
    </location>
</feature>
<reference evidence="7" key="1">
    <citation type="submission" date="2021-01" db="EMBL/GenBank/DDBJ databases">
        <title>Whole genome shotgun sequence of Virgisporangium aurantiacum NBRC 16421.</title>
        <authorList>
            <person name="Komaki H."/>
            <person name="Tamura T."/>
        </authorList>
    </citation>
    <scope>NUCLEOTIDE SEQUENCE</scope>
    <source>
        <strain evidence="7">NBRC 16421</strain>
    </source>
</reference>
<dbReference type="PROSITE" id="PS52004">
    <property type="entry name" value="KS3_2"/>
    <property type="match status" value="1"/>
</dbReference>
<dbReference type="SMART" id="SM00822">
    <property type="entry name" value="PKS_KR"/>
    <property type="match status" value="1"/>
</dbReference>
<dbReference type="InterPro" id="IPR036291">
    <property type="entry name" value="NAD(P)-bd_dom_sf"/>
</dbReference>
<keyword evidence="2" id="KW-0597">Phosphoprotein</keyword>
<dbReference type="InterPro" id="IPR036736">
    <property type="entry name" value="ACP-like_sf"/>
</dbReference>
<dbReference type="Gene3D" id="3.40.366.10">
    <property type="entry name" value="Malonyl-Coenzyme A Acyl Carrier Protein, domain 2"/>
    <property type="match status" value="1"/>
</dbReference>
<dbReference type="PANTHER" id="PTHR43074">
    <property type="entry name" value="OMEGA-3 POLYUNSATURATED FATTY ACID SYNTHASE PFAB-RELATED"/>
    <property type="match status" value="1"/>
</dbReference>
<dbReference type="SUPFAM" id="SSF55048">
    <property type="entry name" value="Probable ACP-binding domain of malonyl-CoA ACP transacylase"/>
    <property type="match status" value="1"/>
</dbReference>
<dbReference type="SMART" id="SM00827">
    <property type="entry name" value="PKS_AT"/>
    <property type="match status" value="1"/>
</dbReference>
<dbReference type="Gene3D" id="3.40.50.720">
    <property type="entry name" value="NAD(P)-binding Rossmann-like Domain"/>
    <property type="match status" value="1"/>
</dbReference>
<dbReference type="InterPro" id="IPR018201">
    <property type="entry name" value="Ketoacyl_synth_AS"/>
</dbReference>
<name>A0A8J3Z4A9_9ACTN</name>
<dbReference type="Pfam" id="PF00698">
    <property type="entry name" value="Acyl_transf_1"/>
    <property type="match status" value="1"/>
</dbReference>
<dbReference type="Gene3D" id="1.10.1200.10">
    <property type="entry name" value="ACP-like"/>
    <property type="match status" value="1"/>
</dbReference>
<dbReference type="Pfam" id="PF08659">
    <property type="entry name" value="KR"/>
    <property type="match status" value="1"/>
</dbReference>
<dbReference type="SUPFAM" id="SSF52151">
    <property type="entry name" value="FabD/lysophospholipase-like"/>
    <property type="match status" value="1"/>
</dbReference>
<dbReference type="InterPro" id="IPR016035">
    <property type="entry name" value="Acyl_Trfase/lysoPLipase"/>
</dbReference>
<keyword evidence="8" id="KW-1185">Reference proteome</keyword>
<dbReference type="InterPro" id="IPR014043">
    <property type="entry name" value="Acyl_transferase_dom"/>
</dbReference>
<evidence type="ECO:0000313" key="8">
    <source>
        <dbReference type="Proteomes" id="UP000612585"/>
    </source>
</evidence>
<sequence length="2196" mass="225733">MAVGTIVGVTPFGLPDARLVAAMRAAGVTGVLDLSRHDRRAEEELARAVRWVPGTFGVRLGVDVPAALIGDLPESVDLLVVPHGLADRISAFGQGRTVLVEVTDVDQAVAAVAAGADGLLARGSEAGGRVGGLTTFVLLQQVLGAVPVPVWAWGGIGPHTAAAAVAGGAAGVVLDSALALLDEATPPPDLAAALATADGTESTVHNGERVWRPRGAVRELPAGQDVFLAAAFARDHGTVASAVRAVETAIAAATGPHANAALEPAAPFARRLGLRLPVIQGAMTRVSDRPALAAAVAAAGGLPCVALSLADGESSRTLLGDTARKVNGKPWAAGILGFAPEDVRTAQLDAIRATRPTAVIIAGGRPSQAAALEDVGIAVFLHVPSPGLLRQFLDAGARRFVFEGAECGGHIGPRSSFCLWQAQIAILVDWLDANPGTEVEAIFAGGIHDARSAAMVAAATAPLTARGAGVGLLMGTAYLFTEEAVDTGAIGATFQRELRGARSTAVLETAPGHLTRCVETPYADEFSETRERLRAAGTPDREVWEELERLNLGRLRIASKGIRRDGTRLVRVDETVQRDEGLFMAGQVAVLRDKVTTVEDLHAQVTSGAKAWLASRAAALPVAAPPSTVDAAAPQPLDVAIVGLAGIFPGAPDTASYWANVLAGVDAVTEVPAERWDPVRHYGEGGDRVPSRWGGFLPRVPFDPFAYGIPPASLASIEPVQLLALEVAARALADAGYAAPPGGDGRPFDRSRTSVIFGAESGGELSNAAMMRAALPGYLAEVPAALTAQLPTFTEDTFPGVLANVIAGRIANRLDLGGSNYTVDAACASSLAALDAACRELVAGTADMVLCGGADTHNGVYDFRLFGSVGALSPTGRSRPFDHAADGIALGEGVGCLVLKRLADARRDGDRVYAVIRGIGSASDGRARGLTAPRPEGQRLALMRAYAQARISPADVGLVEAHGTGTAVGDRTELATLTTVFAGAAPGSVALGSVKSQIGHTKCAAGVAGVIKAALAVHVGVRPPTAHLSRPNEEWTPGESPFAFDHTARPWPAPAGGRAAAVSGFGFGGTNFHAVLTDAGEAPPRHGHDAWPAELFLFAAAADVAWLRGLAGARPAARLRDLARSAAVRFDRAAGPAVAAVVASTVDELVAELDGIAVAAPVSERPPVALLFPGQGSQRVGMLAPLLVAFPELQDLVDAGSGWGAALYPGAAFDPDAERRQRDLLRDTRHAQPALGAAGLAAQRFLAMAGVAPDMLAGHSYGELAALAAAGAVPVADLAALSAERAAAILAATGADPGTMAAVAADAETVFEALTGVPGVVVANLNSPRQVVVSGPTGAVASAVERLRDKGLSVTPLDVACAFHSPLVAGAGRAFGAAVARVALRAPAVPVWSNRTARPYPGNPAHIAVELAEQIGAPVRFGEQVEAMYAAGARVFVECGPGTVLSGLVGATLEGRPHTVVTFERAGGGLPGALHALGDLATAGVPVRLDRLFRGRDAVDLAVEIAVDTAADLAVAGASSGRAMAGAQPRWTVDGHAVRTADGAFLPGGVSTPTPVHTVGTQPVPPSSDDLIGDYLRTTREFIAAQREVMLAYLGTALDTVPEMGPAPAPVSLPEPAVAIPHQAGPVLDLSTVDLVRRIISDRTGYPVDMIEPDLDLEADLSVDSIKRTEIVGELAAGLAGRLSDTALDDLGRMRTAGAIAEWLDASAQETTSAGESETASPEPADVAAAPERLTVTWAPSPVAGRLADLAGRRIAVSDAGTEVGAELARLLVERCAATVVGPDEPADDLVLLDALGDTMGETAEDPTGEPALLPEWFPALRQAALTGAGLFVVVNDRDPRADGLAGFFRSLRRERPEAIARLVAVEAGRSAATTAGAVLAELAVRDSEPVARLGSERLICVTTPEPLPEGTDAAAAIGLTPQSVLLVVGGARGITSVVARQFAAASGCRVAIAGRTVPAPEPEDPELAAAADLTALRAVLAGRDPSDVDARARAVLARREVARTLDELHRCTRDAWYTPVDVTDAEAVHSLVKHVYARHGRLDGVVFAAGVIEDRLLADKSAESFRRVFATKVDGARNLLGALRDLREGPRFVTLFGSIASVRGSRGQCDYAAANDAMAELGRRWARDTGRRCLTVHWGPWAPSGGGMVTPELAARYARHGVRLIDPVRGATGLLDELAWGDPSLTSVVHTAPGW</sequence>
<dbReference type="InterPro" id="IPR013785">
    <property type="entry name" value="Aldolase_TIM"/>
</dbReference>
<feature type="domain" description="Carrier" evidence="5">
    <location>
        <begin position="1627"/>
        <end position="1708"/>
    </location>
</feature>
<dbReference type="InterPro" id="IPR001227">
    <property type="entry name" value="Ac_transferase_dom_sf"/>
</dbReference>
<dbReference type="InterPro" id="IPR013968">
    <property type="entry name" value="PKS_KR"/>
</dbReference>
<keyword evidence="1" id="KW-0596">Phosphopantetheine</keyword>
<dbReference type="Gene3D" id="3.20.20.70">
    <property type="entry name" value="Aldolase class I"/>
    <property type="match status" value="2"/>
</dbReference>
<evidence type="ECO:0000256" key="4">
    <source>
        <dbReference type="SAM" id="MobiDB-lite"/>
    </source>
</evidence>
<dbReference type="InterPro" id="IPR014030">
    <property type="entry name" value="Ketoacyl_synth_N"/>
</dbReference>
<dbReference type="SUPFAM" id="SSF47336">
    <property type="entry name" value="ACP-like"/>
    <property type="match status" value="1"/>
</dbReference>
<dbReference type="SUPFAM" id="SSF51735">
    <property type="entry name" value="NAD(P)-binding Rossmann-fold domains"/>
    <property type="match status" value="2"/>
</dbReference>
<dbReference type="Pfam" id="PF00550">
    <property type="entry name" value="PP-binding"/>
    <property type="match status" value="1"/>
</dbReference>
<dbReference type="EMBL" id="BOPG01000013">
    <property type="protein sequence ID" value="GIJ55035.1"/>
    <property type="molecule type" value="Genomic_DNA"/>
</dbReference>
<dbReference type="Pfam" id="PF00109">
    <property type="entry name" value="ketoacyl-synt"/>
    <property type="match status" value="1"/>
</dbReference>
<dbReference type="InterPro" id="IPR014031">
    <property type="entry name" value="Ketoacyl_synth_C"/>
</dbReference>
<evidence type="ECO:0000256" key="3">
    <source>
        <dbReference type="ARBA" id="ARBA00022679"/>
    </source>
</evidence>
<dbReference type="PROSITE" id="PS50075">
    <property type="entry name" value="CARRIER"/>
    <property type="match status" value="1"/>
</dbReference>
<dbReference type="SUPFAM" id="SSF53901">
    <property type="entry name" value="Thiolase-like"/>
    <property type="match status" value="1"/>
</dbReference>
<dbReference type="InterPro" id="IPR057326">
    <property type="entry name" value="KR_dom"/>
</dbReference>
<dbReference type="Gene3D" id="3.40.47.10">
    <property type="match status" value="1"/>
</dbReference>
<dbReference type="GO" id="GO:0004315">
    <property type="term" value="F:3-oxoacyl-[acyl-carrier-protein] synthase activity"/>
    <property type="evidence" value="ECO:0007669"/>
    <property type="project" value="InterPro"/>
</dbReference>
<dbReference type="InterPro" id="IPR016039">
    <property type="entry name" value="Thiolase-like"/>
</dbReference>
<keyword evidence="3" id="KW-0808">Transferase</keyword>
<evidence type="ECO:0000256" key="2">
    <source>
        <dbReference type="ARBA" id="ARBA00022553"/>
    </source>
</evidence>